<dbReference type="Proteomes" id="UP000007374">
    <property type="component" value="Unassembled WGS sequence"/>
</dbReference>
<evidence type="ECO:0000256" key="1">
    <source>
        <dbReference type="ARBA" id="ARBA00010692"/>
    </source>
</evidence>
<keyword evidence="3" id="KW-0812">Transmembrane</keyword>
<protein>
    <recommendedName>
        <fullName evidence="2">Biotin transporter</fullName>
    </recommendedName>
</protein>
<comment type="similarity">
    <text evidence="1 2">Belongs to the BioY family.</text>
</comment>
<comment type="subcellular location">
    <subcellularLocation>
        <location evidence="2">Cell membrane</location>
        <topology evidence="2">Multi-pass membrane protein</topology>
    </subcellularLocation>
</comment>
<evidence type="ECO:0000313" key="5">
    <source>
        <dbReference type="Proteomes" id="UP000007374"/>
    </source>
</evidence>
<dbReference type="Gene3D" id="1.10.1760.20">
    <property type="match status" value="1"/>
</dbReference>
<keyword evidence="5" id="KW-1185">Reference proteome</keyword>
<dbReference type="eggNOG" id="COG1268">
    <property type="taxonomic scope" value="Bacteria"/>
</dbReference>
<accession>K2P8L5</accession>
<dbReference type="STRING" id="721133.SAMN05216176_101103"/>
<evidence type="ECO:0000313" key="4">
    <source>
        <dbReference type="EMBL" id="EKF43561.1"/>
    </source>
</evidence>
<comment type="caution">
    <text evidence="4">The sequence shown here is derived from an EMBL/GenBank/DDBJ whole genome shotgun (WGS) entry which is preliminary data.</text>
</comment>
<dbReference type="GO" id="GO:0015225">
    <property type="term" value="F:biotin transmembrane transporter activity"/>
    <property type="evidence" value="ECO:0007669"/>
    <property type="project" value="UniProtKB-UniRule"/>
</dbReference>
<name>K2P8L5_9HYPH</name>
<keyword evidence="2" id="KW-1003">Cell membrane</keyword>
<sequence length="198" mass="20179">MSISSSHPTAGKSISLLRLDERSTGFKTGAVIVGTLFLALSSQIEVPMVPVPVTMQTFAVTLVGALFGARLGALTVLAWLGEAMLGLPVLAGGAGGIVHFTGPTAGYLAAFPVMAAMVGFLAGRGWDAHRPLLAFASMLAANALCLLMGAAWLSSLIGVEKAITFGVTPFFLGAILKSALGAASLVALHRASSKARRS</sequence>
<feature type="transmembrane region" description="Helical" evidence="3">
    <location>
        <begin position="50"/>
        <end position="69"/>
    </location>
</feature>
<organism evidence="4 5">
    <name type="scientific">Nitratireductor indicus C115</name>
    <dbReference type="NCBI Taxonomy" id="1231190"/>
    <lineage>
        <taxon>Bacteria</taxon>
        <taxon>Pseudomonadati</taxon>
        <taxon>Pseudomonadota</taxon>
        <taxon>Alphaproteobacteria</taxon>
        <taxon>Hyphomicrobiales</taxon>
        <taxon>Phyllobacteriaceae</taxon>
        <taxon>Nitratireductor</taxon>
    </lineage>
</organism>
<dbReference type="GO" id="GO:0005886">
    <property type="term" value="C:plasma membrane"/>
    <property type="evidence" value="ECO:0007669"/>
    <property type="project" value="UniProtKB-SubCell"/>
</dbReference>
<dbReference type="PATRIC" id="fig|1231190.3.peg.1261"/>
<gene>
    <name evidence="4" type="ORF">NA8A_05998</name>
</gene>
<feature type="transmembrane region" description="Helical" evidence="3">
    <location>
        <begin position="25"/>
        <end position="44"/>
    </location>
</feature>
<feature type="transmembrane region" description="Helical" evidence="3">
    <location>
        <begin position="132"/>
        <end position="153"/>
    </location>
</feature>
<feature type="transmembrane region" description="Helical" evidence="3">
    <location>
        <begin position="104"/>
        <end position="123"/>
    </location>
</feature>
<keyword evidence="2" id="KW-0813">Transport</keyword>
<proteinExistence type="inferred from homology"/>
<dbReference type="PIRSF" id="PIRSF016661">
    <property type="entry name" value="BioY"/>
    <property type="match status" value="1"/>
</dbReference>
<dbReference type="RefSeq" id="WP_009449761.1">
    <property type="nucleotide sequence ID" value="NZ_AMSI01000003.1"/>
</dbReference>
<dbReference type="Pfam" id="PF02632">
    <property type="entry name" value="BioY"/>
    <property type="match status" value="1"/>
</dbReference>
<evidence type="ECO:0000256" key="2">
    <source>
        <dbReference type="PIRNR" id="PIRNR016661"/>
    </source>
</evidence>
<dbReference type="PANTHER" id="PTHR34295:SF1">
    <property type="entry name" value="BIOTIN TRANSPORTER BIOY"/>
    <property type="match status" value="1"/>
</dbReference>
<evidence type="ECO:0000256" key="3">
    <source>
        <dbReference type="SAM" id="Phobius"/>
    </source>
</evidence>
<dbReference type="InterPro" id="IPR003784">
    <property type="entry name" value="BioY"/>
</dbReference>
<feature type="transmembrane region" description="Helical" evidence="3">
    <location>
        <begin position="165"/>
        <end position="188"/>
    </location>
</feature>
<keyword evidence="3" id="KW-1133">Transmembrane helix</keyword>
<reference evidence="4 5" key="1">
    <citation type="journal article" date="2012" name="J. Bacteriol.">
        <title>Genome Sequence of Nitratireductor indicus Type Strain C115.</title>
        <authorList>
            <person name="Lai Q."/>
            <person name="Li G."/>
            <person name="Yu Z."/>
            <person name="Shao Z."/>
        </authorList>
    </citation>
    <scope>NUCLEOTIDE SEQUENCE [LARGE SCALE GENOMIC DNA]</scope>
    <source>
        <strain evidence="4 5">C115</strain>
    </source>
</reference>
<dbReference type="PANTHER" id="PTHR34295">
    <property type="entry name" value="BIOTIN TRANSPORTER BIOY"/>
    <property type="match status" value="1"/>
</dbReference>
<dbReference type="OrthoDB" id="9803495at2"/>
<keyword evidence="2 3" id="KW-0472">Membrane</keyword>
<dbReference type="AlphaFoldDB" id="K2P8L5"/>
<dbReference type="EMBL" id="AMSI01000003">
    <property type="protein sequence ID" value="EKF43561.1"/>
    <property type="molecule type" value="Genomic_DNA"/>
</dbReference>